<accession>Q64TK3</accession>
<evidence type="ECO:0008006" key="4">
    <source>
        <dbReference type="Google" id="ProtNLM"/>
    </source>
</evidence>
<proteinExistence type="predicted"/>
<dbReference type="HOGENOM" id="CLU_2448572_0_0_10"/>
<gene>
    <name evidence="2" type="ordered locus">BF2427</name>
</gene>
<dbReference type="Proteomes" id="UP000002197">
    <property type="component" value="Chromosome"/>
</dbReference>
<dbReference type="STRING" id="295405.BF2427"/>
<feature type="transmembrane region" description="Helical" evidence="1">
    <location>
        <begin position="20"/>
        <end position="39"/>
    </location>
</feature>
<sequence>MKRIKLAKKIPSMNISERIFRIAIYATGLFLKKVLHFFVRNHLFIKNVSSSFRRFNHFDNLSISTTFFRSFVQTCYCFLCHGLYSFFII</sequence>
<keyword evidence="1" id="KW-1133">Transmembrane helix</keyword>
<name>Q64TK3_BACFR</name>
<dbReference type="KEGG" id="bfr:BF2427"/>
<evidence type="ECO:0000313" key="3">
    <source>
        <dbReference type="Proteomes" id="UP000002197"/>
    </source>
</evidence>
<organism evidence="2 3">
    <name type="scientific">Bacteroides fragilis (strain YCH46)</name>
    <dbReference type="NCBI Taxonomy" id="295405"/>
    <lineage>
        <taxon>Bacteria</taxon>
        <taxon>Pseudomonadati</taxon>
        <taxon>Bacteroidota</taxon>
        <taxon>Bacteroidia</taxon>
        <taxon>Bacteroidales</taxon>
        <taxon>Bacteroidaceae</taxon>
        <taxon>Bacteroides</taxon>
    </lineage>
</organism>
<reference evidence="2 3" key="1">
    <citation type="journal article" date="2004" name="Proc. Natl. Acad. Sci. U.S.A.">
        <title>Genomic analysis of Bacteroides fragilis reveals extensive DNA inversions regulating cell surface adaptation.</title>
        <authorList>
            <person name="Kuwahara T."/>
            <person name="Yamashita A."/>
            <person name="Hirakawa H."/>
            <person name="Nakayama H."/>
            <person name="Toh H."/>
            <person name="Okada N."/>
            <person name="Kuhara S."/>
            <person name="Hattori M."/>
            <person name="Hayashi T."/>
            <person name="Ohnishi Y."/>
        </authorList>
    </citation>
    <scope>NUCLEOTIDE SEQUENCE [LARGE SCALE GENOMIC DNA]</scope>
    <source>
        <strain evidence="2 3">YCH46</strain>
    </source>
</reference>
<keyword evidence="1" id="KW-0812">Transmembrane</keyword>
<dbReference type="EMBL" id="AP006841">
    <property type="protein sequence ID" value="BAD49176.1"/>
    <property type="molecule type" value="Genomic_DNA"/>
</dbReference>
<evidence type="ECO:0000256" key="1">
    <source>
        <dbReference type="SAM" id="Phobius"/>
    </source>
</evidence>
<feature type="transmembrane region" description="Helical" evidence="1">
    <location>
        <begin position="67"/>
        <end position="87"/>
    </location>
</feature>
<evidence type="ECO:0000313" key="2">
    <source>
        <dbReference type="EMBL" id="BAD49176.1"/>
    </source>
</evidence>
<keyword evidence="1" id="KW-0472">Membrane</keyword>
<protein>
    <recommendedName>
        <fullName evidence="4">Transmembrane protein</fullName>
    </recommendedName>
</protein>
<dbReference type="AlphaFoldDB" id="Q64TK3"/>